<sequence>MTQIDILEGLNQMALDVIGLAGFGYSFDALAPSGKNNPLRSALNEILNPAAPSSRLALIQASIPFFQWVPNQRKRKVLVARQSMLQIGAELLAQKKAALLTASENEGKGGIPSNEIDGSERDLLTLLIKANIANDLPENQRLSDDEVIAQIPTFIIAGHETSASAVTWCLFALSINVNIQDKLRKELRAVSTETPTMDELMALPYLDCVLRETLRLYPPVATSARQAMKDDVIPLNKPYVDTQGNISDSIQIRAGDHIIIPIAAINQMKEIWGDDAEEFRPERWDSPPSAATGIPGVWGNVLSFLGGPRACIGYRFGLVEFKALVFTLVRAFEFELAVPKEQVTKKSLVVVKPVIIGRGEKGNQMPMFIRPARG</sequence>
<dbReference type="AlphaFoldDB" id="A0AAD5V0Z2"/>
<dbReference type="Gene3D" id="1.10.630.10">
    <property type="entry name" value="Cytochrome P450"/>
    <property type="match status" value="1"/>
</dbReference>
<evidence type="ECO:0000256" key="3">
    <source>
        <dbReference type="ARBA" id="ARBA00010617"/>
    </source>
</evidence>
<dbReference type="InterPro" id="IPR002403">
    <property type="entry name" value="Cyt_P450_E_grp-IV"/>
</dbReference>
<accession>A0AAD5V0Z2</accession>
<comment type="pathway">
    <text evidence="2">Secondary metabolite biosynthesis.</text>
</comment>
<evidence type="ECO:0000313" key="10">
    <source>
        <dbReference type="EMBL" id="KAJ3479121.1"/>
    </source>
</evidence>
<dbReference type="PANTHER" id="PTHR24305">
    <property type="entry name" value="CYTOCHROME P450"/>
    <property type="match status" value="1"/>
</dbReference>
<dbReference type="GO" id="GO:0004497">
    <property type="term" value="F:monooxygenase activity"/>
    <property type="evidence" value="ECO:0007669"/>
    <property type="project" value="UniProtKB-KW"/>
</dbReference>
<evidence type="ECO:0000313" key="11">
    <source>
        <dbReference type="Proteomes" id="UP001212997"/>
    </source>
</evidence>
<comment type="similarity">
    <text evidence="3">Belongs to the cytochrome P450 family.</text>
</comment>
<keyword evidence="4 9" id="KW-0349">Heme</keyword>
<dbReference type="PANTHER" id="PTHR24305:SF166">
    <property type="entry name" value="CYTOCHROME P450 12A4, MITOCHONDRIAL-RELATED"/>
    <property type="match status" value="1"/>
</dbReference>
<dbReference type="InterPro" id="IPR050121">
    <property type="entry name" value="Cytochrome_P450_monoxygenase"/>
</dbReference>
<evidence type="ECO:0008006" key="12">
    <source>
        <dbReference type="Google" id="ProtNLM"/>
    </source>
</evidence>
<proteinExistence type="inferred from homology"/>
<protein>
    <recommendedName>
        <fullName evidence="12">Cytochrome P450</fullName>
    </recommendedName>
</protein>
<evidence type="ECO:0000256" key="1">
    <source>
        <dbReference type="ARBA" id="ARBA00001971"/>
    </source>
</evidence>
<keyword evidence="8" id="KW-0503">Monooxygenase</keyword>
<evidence type="ECO:0000256" key="6">
    <source>
        <dbReference type="ARBA" id="ARBA00023002"/>
    </source>
</evidence>
<evidence type="ECO:0000256" key="8">
    <source>
        <dbReference type="ARBA" id="ARBA00023033"/>
    </source>
</evidence>
<comment type="caution">
    <text evidence="10">The sequence shown here is derived from an EMBL/GenBank/DDBJ whole genome shotgun (WGS) entry which is preliminary data.</text>
</comment>
<keyword evidence="11" id="KW-1185">Reference proteome</keyword>
<dbReference type="InterPro" id="IPR001128">
    <property type="entry name" value="Cyt_P450"/>
</dbReference>
<dbReference type="GO" id="GO:0020037">
    <property type="term" value="F:heme binding"/>
    <property type="evidence" value="ECO:0007669"/>
    <property type="project" value="InterPro"/>
</dbReference>
<dbReference type="EMBL" id="JANAWD010000461">
    <property type="protein sequence ID" value="KAJ3479121.1"/>
    <property type="molecule type" value="Genomic_DNA"/>
</dbReference>
<dbReference type="GO" id="GO:0005506">
    <property type="term" value="F:iron ion binding"/>
    <property type="evidence" value="ECO:0007669"/>
    <property type="project" value="InterPro"/>
</dbReference>
<dbReference type="Pfam" id="PF00067">
    <property type="entry name" value="p450"/>
    <property type="match status" value="1"/>
</dbReference>
<dbReference type="GO" id="GO:0016705">
    <property type="term" value="F:oxidoreductase activity, acting on paired donors, with incorporation or reduction of molecular oxygen"/>
    <property type="evidence" value="ECO:0007669"/>
    <property type="project" value="InterPro"/>
</dbReference>
<organism evidence="10 11">
    <name type="scientific">Meripilus lineatus</name>
    <dbReference type="NCBI Taxonomy" id="2056292"/>
    <lineage>
        <taxon>Eukaryota</taxon>
        <taxon>Fungi</taxon>
        <taxon>Dikarya</taxon>
        <taxon>Basidiomycota</taxon>
        <taxon>Agaricomycotina</taxon>
        <taxon>Agaricomycetes</taxon>
        <taxon>Polyporales</taxon>
        <taxon>Meripilaceae</taxon>
        <taxon>Meripilus</taxon>
    </lineage>
</organism>
<evidence type="ECO:0000256" key="7">
    <source>
        <dbReference type="ARBA" id="ARBA00023004"/>
    </source>
</evidence>
<dbReference type="PRINTS" id="PR00385">
    <property type="entry name" value="P450"/>
</dbReference>
<dbReference type="SUPFAM" id="SSF48264">
    <property type="entry name" value="Cytochrome P450"/>
    <property type="match status" value="1"/>
</dbReference>
<keyword evidence="6" id="KW-0560">Oxidoreductase</keyword>
<name>A0AAD5V0Z2_9APHY</name>
<keyword evidence="7 9" id="KW-0408">Iron</keyword>
<dbReference type="Proteomes" id="UP001212997">
    <property type="component" value="Unassembled WGS sequence"/>
</dbReference>
<feature type="binding site" description="axial binding residue" evidence="9">
    <location>
        <position position="311"/>
    </location>
    <ligand>
        <name>heme</name>
        <dbReference type="ChEBI" id="CHEBI:30413"/>
    </ligand>
    <ligandPart>
        <name>Fe</name>
        <dbReference type="ChEBI" id="CHEBI:18248"/>
    </ligandPart>
</feature>
<evidence type="ECO:0000256" key="9">
    <source>
        <dbReference type="PIRSR" id="PIRSR602403-1"/>
    </source>
</evidence>
<comment type="cofactor">
    <cofactor evidence="1 9">
        <name>heme</name>
        <dbReference type="ChEBI" id="CHEBI:30413"/>
    </cofactor>
</comment>
<keyword evidence="5 9" id="KW-0479">Metal-binding</keyword>
<evidence type="ECO:0000256" key="5">
    <source>
        <dbReference type="ARBA" id="ARBA00022723"/>
    </source>
</evidence>
<dbReference type="PRINTS" id="PR00465">
    <property type="entry name" value="EP450IV"/>
</dbReference>
<reference evidence="10" key="1">
    <citation type="submission" date="2022-07" db="EMBL/GenBank/DDBJ databases">
        <title>Genome Sequence of Physisporinus lineatus.</title>
        <authorList>
            <person name="Buettner E."/>
        </authorList>
    </citation>
    <scope>NUCLEOTIDE SEQUENCE</scope>
    <source>
        <strain evidence="10">VT162</strain>
    </source>
</reference>
<evidence type="ECO:0000256" key="4">
    <source>
        <dbReference type="ARBA" id="ARBA00022617"/>
    </source>
</evidence>
<gene>
    <name evidence="10" type="ORF">NLI96_g9286</name>
</gene>
<dbReference type="InterPro" id="IPR036396">
    <property type="entry name" value="Cyt_P450_sf"/>
</dbReference>
<evidence type="ECO:0000256" key="2">
    <source>
        <dbReference type="ARBA" id="ARBA00005179"/>
    </source>
</evidence>